<dbReference type="EMBL" id="LAZP02000491">
    <property type="protein sequence ID" value="PFH56888.1"/>
    <property type="molecule type" value="Genomic_DNA"/>
</dbReference>
<feature type="transmembrane region" description="Helical" evidence="2">
    <location>
        <begin position="57"/>
        <end position="76"/>
    </location>
</feature>
<protein>
    <recommendedName>
        <fullName evidence="6">PH domain-containing protein</fullName>
    </recommendedName>
</protein>
<keyword evidence="2" id="KW-0472">Membrane</keyword>
<proteinExistence type="predicted"/>
<dbReference type="STRING" id="268505.A0A2A9P6C9"/>
<feature type="transmembrane region" description="Helical" evidence="2">
    <location>
        <begin position="130"/>
        <end position="150"/>
    </location>
</feature>
<feature type="region of interest" description="Disordered" evidence="1">
    <location>
        <begin position="488"/>
        <end position="524"/>
    </location>
</feature>
<dbReference type="AlphaFoldDB" id="A0A2A9P6C9"/>
<evidence type="ECO:0000313" key="4">
    <source>
        <dbReference type="EMBL" id="PFH56888.1"/>
    </source>
</evidence>
<feature type="compositionally biased region" description="Basic and acidic residues" evidence="1">
    <location>
        <begin position="493"/>
        <end position="505"/>
    </location>
</feature>
<feature type="transmembrane region" description="Helical" evidence="2">
    <location>
        <begin position="326"/>
        <end position="344"/>
    </location>
</feature>
<comment type="caution">
    <text evidence="4">The sequence shown here is derived from an EMBL/GenBank/DDBJ whole genome shotgun (WGS) entry which is preliminary data.</text>
</comment>
<name>A0A2A9P6C9_OPHUN</name>
<keyword evidence="2" id="KW-1133">Transmembrane helix</keyword>
<reference evidence="4 5" key="1">
    <citation type="journal article" date="2015" name="BMC Genomics">
        <title>Gene expression during zombie ant biting behavior reflects the complexity underlying fungal parasitic behavioral manipulation.</title>
        <authorList>
            <person name="de Bekker C."/>
            <person name="Ohm R.A."/>
            <person name="Loreto R.G."/>
            <person name="Sebastian A."/>
            <person name="Albert I."/>
            <person name="Merrow M."/>
            <person name="Brachmann A."/>
            <person name="Hughes D.P."/>
        </authorList>
    </citation>
    <scope>NUCLEOTIDE SEQUENCE [LARGE SCALE GENOMIC DNA]</scope>
    <source>
        <strain evidence="4 5">SC16a</strain>
    </source>
</reference>
<dbReference type="OrthoDB" id="5427664at2759"/>
<feature type="transmembrane region" description="Helical" evidence="2">
    <location>
        <begin position="224"/>
        <end position="243"/>
    </location>
</feature>
<feature type="transmembrane region" description="Helical" evidence="2">
    <location>
        <begin position="350"/>
        <end position="371"/>
    </location>
</feature>
<accession>A0A2A9P6C9</accession>
<feature type="signal peptide" evidence="3">
    <location>
        <begin position="1"/>
        <end position="19"/>
    </location>
</feature>
<sequence length="615" mass="68740">MLMGAILVALLVAFVPTRNFNWFVTADPWSPAICYFAADTSSSIDGFPSPPAYKGKATPAFQSMLFSMALLIYGTFSRCTKIFTHVSMTLRSAIRRPISRVIQKPVRWVISHGKRRSNASSIHFKRRREFWFYLIQCPVMASFYTLRFLADFLGSMYFEVCLSHLGQGWNLTTRQLFGLVWTLTWGSLKVLAARDSLRGGAGKPFDPSERFASALSHRIDEDQWSFGQVLSVLLLVMPLWNLIERLVSAVKEETKCIPQGAATQSPAGCLFEEIPSPASDNPSSLSSNHFTTVSGLCPCIFGAAFITWLFAIRFMINVSGDSASQLYVDFALTGLSGSILNYWIYSDGALIIVVLGLPLSCFIVFTIGLSLDPWLRRPIRPHAILLHEAVFQPKKFVHSGDLLADGSFLTHTGQVFGMRFVADDAESMTSWCQRLTTTINKGCERALFNKESTWALHSSAVDKCSRTYMQAAFDFTFSFRPMCSRSRRRARDGRRATLEAPDHPLRPTTPKLPDREVRQAAGTDRLAVDRSHAVYKSRDPSTPNLAETGHGRAELLRRQGLRSDGLDAFEGIAGIMIDSSEDVHTYKDRPRQSIDKNRAIEAEGLAEIEHLKQKS</sequence>
<feature type="chain" id="PRO_5011998736" description="PH domain-containing protein" evidence="3">
    <location>
        <begin position="20"/>
        <end position="615"/>
    </location>
</feature>
<dbReference type="Proteomes" id="UP000037136">
    <property type="component" value="Unassembled WGS sequence"/>
</dbReference>
<keyword evidence="2" id="KW-0812">Transmembrane</keyword>
<reference evidence="4 5" key="2">
    <citation type="journal article" date="2017" name="Sci. Rep.">
        <title>Ant-infecting Ophiocordyceps genomes reveal a high diversity of potential behavioral manipulation genes and a possible major role for enterotoxins.</title>
        <authorList>
            <person name="de Bekker C."/>
            <person name="Ohm R.A."/>
            <person name="Evans H.C."/>
            <person name="Brachmann A."/>
            <person name="Hughes D.P."/>
        </authorList>
    </citation>
    <scope>NUCLEOTIDE SEQUENCE [LARGE SCALE GENOMIC DNA]</scope>
    <source>
        <strain evidence="4 5">SC16a</strain>
    </source>
</reference>
<gene>
    <name evidence="4" type="ORF">XA68_15815</name>
</gene>
<evidence type="ECO:0000256" key="2">
    <source>
        <dbReference type="SAM" id="Phobius"/>
    </source>
</evidence>
<feature type="transmembrane region" description="Helical" evidence="2">
    <location>
        <begin position="293"/>
        <end position="314"/>
    </location>
</feature>
<organism evidence="4 5">
    <name type="scientific">Ophiocordyceps unilateralis</name>
    <name type="common">Zombie-ant fungus</name>
    <name type="synonym">Torrubia unilateralis</name>
    <dbReference type="NCBI Taxonomy" id="268505"/>
    <lineage>
        <taxon>Eukaryota</taxon>
        <taxon>Fungi</taxon>
        <taxon>Dikarya</taxon>
        <taxon>Ascomycota</taxon>
        <taxon>Pezizomycotina</taxon>
        <taxon>Sordariomycetes</taxon>
        <taxon>Hypocreomycetidae</taxon>
        <taxon>Hypocreales</taxon>
        <taxon>Ophiocordycipitaceae</taxon>
        <taxon>Ophiocordyceps</taxon>
    </lineage>
</organism>
<evidence type="ECO:0008006" key="6">
    <source>
        <dbReference type="Google" id="ProtNLM"/>
    </source>
</evidence>
<keyword evidence="5" id="KW-1185">Reference proteome</keyword>
<evidence type="ECO:0000313" key="5">
    <source>
        <dbReference type="Proteomes" id="UP000037136"/>
    </source>
</evidence>
<evidence type="ECO:0000256" key="3">
    <source>
        <dbReference type="SAM" id="SignalP"/>
    </source>
</evidence>
<evidence type="ECO:0000256" key="1">
    <source>
        <dbReference type="SAM" id="MobiDB-lite"/>
    </source>
</evidence>
<keyword evidence="3" id="KW-0732">Signal</keyword>